<dbReference type="AlphaFoldDB" id="A0A0X3NSY3"/>
<reference evidence="5" key="1">
    <citation type="submission" date="2016-01" db="EMBL/GenBank/DDBJ databases">
        <title>Reference transcriptome for the parasite Schistocephalus solidus: insights into the molecular evolution of parasitism.</title>
        <authorList>
            <person name="Hebert F.O."/>
            <person name="Grambauer S."/>
            <person name="Barber I."/>
            <person name="Landry C.R."/>
            <person name="Aubin-Horth N."/>
        </authorList>
    </citation>
    <scope>NUCLEOTIDE SEQUENCE</scope>
</reference>
<comment type="subcellular location">
    <subcellularLocation>
        <location evidence="3">Golgi apparatus</location>
        <location evidence="3">trans-Golgi network</location>
    </subcellularLocation>
</comment>
<dbReference type="GO" id="GO:0006869">
    <property type="term" value="P:lipid transport"/>
    <property type="evidence" value="ECO:0007669"/>
    <property type="project" value="UniProtKB-UniRule"/>
</dbReference>
<dbReference type="PANTHER" id="PTHR15954">
    <property type="entry name" value="VACUOLAR PROTEIN SORTING-ASSOCIATED PROTEIN 51 HOMOLOG"/>
    <property type="match status" value="1"/>
</dbReference>
<comment type="similarity">
    <text evidence="1 3">Belongs to the VPS51 family.</text>
</comment>
<accession>A0A0X3NSY3</accession>
<dbReference type="InterPro" id="IPR014812">
    <property type="entry name" value="Vps51"/>
</dbReference>
<dbReference type="GO" id="GO:0007041">
    <property type="term" value="P:lysosomal transport"/>
    <property type="evidence" value="ECO:0007669"/>
    <property type="project" value="TreeGrafter"/>
</dbReference>
<sequence length="878" mass="98582">GPFNGPYLTRCMASPMIEPQERLERKKRLLAFYELQGPVGTAEDDRSPEITKDDLDPTNIDSSSFDCPAYFTKLLQQCDLNDLMAKEVEVMEQIRSLDSEMQTLVYDNYNKFIVATDTIKMMKTDFKFIEDEMNSLAQEMVEISQLSVSVDEKTHKHREELKRLANTKQNLQKLNYLSSLPTKLREHIQKEQWAEAVSAYCKARPVFEKFSDVPSFQGLQRDCLDLINTVSANIEIDLSAAPDAATLTSSIEILQKLNYEQASLASKFLHTATLRMDELFLKLDQEVVHSMTSQEGSDSSNPATDRLLISDVLHFANIVTDTVLDGALTYTFAFISLFLRPSALTISTAEDESSRASLAAALFEFLDSVTQKFFSLVECRLQLEACSPDPALLVRAIERIHSRLGNFGRSMLEVLGPEWAQPEAGCNNGKGLLTADQFKARLDDACLRTLLRVVSACSQHQLQLLRLQTADCFTDIRHQLLQAAKAESSSLRDQDSRVGITEIYHGLSRTLVELLRSTLRKLEAFLSPANTLSQVQLFRATFSLENVREGLVAAYLRFLTRFCEDLSMYTPPGLPGVIRLLTGKLCLDWANSGTVGHLLNLADDFLLIGLPKAAALAKSQQQTLFKQMQCLLVNRQDPLTAPGPLSDQFRAVSSLLFTSYVKFEGAQIAHMMRRSVEARDWLKCPEPRSVRSVIRRILEDFNTMDGQVSQLLPVKHRPRDRGSSDFRSWHSSFQTAGLRGSQHASEAGGGSSAKNLELDHTLAYQLRRLFFQRTDIFAPVEATRESILFGVIKIGLKAFVECARTRVFSKFGLHQIQVDCHFLHIHLWKFVSDEKQLQAVLEDVLGSVVQRCIEPELMDDSVVDAVCCTTKSGSNPSI</sequence>
<dbReference type="GO" id="GO:1990745">
    <property type="term" value="C:EARP complex"/>
    <property type="evidence" value="ECO:0007669"/>
    <property type="project" value="TreeGrafter"/>
</dbReference>
<dbReference type="GO" id="GO:0042147">
    <property type="term" value="P:retrograde transport, endosome to Golgi"/>
    <property type="evidence" value="ECO:0007669"/>
    <property type="project" value="UniProtKB-UniRule"/>
</dbReference>
<feature type="non-terminal residue" evidence="5">
    <location>
        <position position="1"/>
    </location>
</feature>
<name>A0A0X3NSY3_SCHSO</name>
<feature type="coiled-coil region" evidence="4">
    <location>
        <begin position="119"/>
        <end position="174"/>
    </location>
</feature>
<dbReference type="GO" id="GO:0048193">
    <property type="term" value="P:Golgi vesicle transport"/>
    <property type="evidence" value="ECO:0007669"/>
    <property type="project" value="TreeGrafter"/>
</dbReference>
<evidence type="ECO:0000256" key="4">
    <source>
        <dbReference type="SAM" id="Coils"/>
    </source>
</evidence>
<organism evidence="5">
    <name type="scientific">Schistocephalus solidus</name>
    <name type="common">Tapeworm</name>
    <dbReference type="NCBI Taxonomy" id="70667"/>
    <lineage>
        <taxon>Eukaryota</taxon>
        <taxon>Metazoa</taxon>
        <taxon>Spiralia</taxon>
        <taxon>Lophotrochozoa</taxon>
        <taxon>Platyhelminthes</taxon>
        <taxon>Cestoda</taxon>
        <taxon>Eucestoda</taxon>
        <taxon>Diphyllobothriidea</taxon>
        <taxon>Diphyllobothriidae</taxon>
        <taxon>Schistocephalus</taxon>
    </lineage>
</organism>
<dbReference type="GO" id="GO:0007030">
    <property type="term" value="P:Golgi organization"/>
    <property type="evidence" value="ECO:0007669"/>
    <property type="project" value="UniProtKB-UniRule"/>
</dbReference>
<proteinExistence type="inferred from homology"/>
<dbReference type="GO" id="GO:0000938">
    <property type="term" value="C:GARP complex"/>
    <property type="evidence" value="ECO:0007669"/>
    <property type="project" value="UniProtKB-UniRule"/>
</dbReference>
<dbReference type="GO" id="GO:0015031">
    <property type="term" value="P:protein transport"/>
    <property type="evidence" value="ECO:0007669"/>
    <property type="project" value="UniProtKB-UniRule"/>
</dbReference>
<keyword evidence="4" id="KW-0175">Coiled coil</keyword>
<comment type="subunit">
    <text evidence="3">Component of the Golgi-associated retrograde protein (GARP) complex.</text>
</comment>
<dbReference type="GO" id="GO:0005829">
    <property type="term" value="C:cytosol"/>
    <property type="evidence" value="ECO:0007669"/>
    <property type="project" value="GOC"/>
</dbReference>
<dbReference type="GO" id="GO:0032456">
    <property type="term" value="P:endocytic recycling"/>
    <property type="evidence" value="ECO:0007669"/>
    <property type="project" value="TreeGrafter"/>
</dbReference>
<keyword evidence="3" id="KW-0813">Transport</keyword>
<dbReference type="EMBL" id="GEEE01024373">
    <property type="protein sequence ID" value="JAP38852.1"/>
    <property type="molecule type" value="Transcribed_RNA"/>
</dbReference>
<dbReference type="Pfam" id="PF08700">
    <property type="entry name" value="VPS51_Exo84_N"/>
    <property type="match status" value="1"/>
</dbReference>
<keyword evidence="3" id="KW-0333">Golgi apparatus</keyword>
<comment type="function">
    <text evidence="3">Acts as component of the GARP complex that is involved in retrograde transport from early and late endosomes to the trans-Golgi network (TGN).</text>
</comment>
<keyword evidence="3" id="KW-0653">Protein transport</keyword>
<gene>
    <name evidence="5" type="primary">VPS51</name>
    <name evidence="5" type="ORF">TR143635</name>
</gene>
<evidence type="ECO:0000313" key="5">
    <source>
        <dbReference type="EMBL" id="JAP38852.1"/>
    </source>
</evidence>
<evidence type="ECO:0000256" key="2">
    <source>
        <dbReference type="ARBA" id="ARBA00016122"/>
    </source>
</evidence>
<evidence type="ECO:0000256" key="3">
    <source>
        <dbReference type="RuleBase" id="RU368010"/>
    </source>
</evidence>
<keyword evidence="3" id="KW-0445">Lipid transport</keyword>
<dbReference type="GO" id="GO:0016020">
    <property type="term" value="C:membrane"/>
    <property type="evidence" value="ECO:0007669"/>
    <property type="project" value="TreeGrafter"/>
</dbReference>
<dbReference type="PANTHER" id="PTHR15954:SF4">
    <property type="entry name" value="VACUOLAR PROTEIN SORTING-ASSOCIATED PROTEIN 51 HOMOLOG"/>
    <property type="match status" value="1"/>
</dbReference>
<protein>
    <recommendedName>
        <fullName evidence="2 3">Vacuolar protein sorting-associated protein 51 homolog</fullName>
    </recommendedName>
</protein>
<evidence type="ECO:0000256" key="1">
    <source>
        <dbReference type="ARBA" id="ARBA00006080"/>
    </source>
</evidence>